<dbReference type="GO" id="GO:0003677">
    <property type="term" value="F:DNA binding"/>
    <property type="evidence" value="ECO:0007669"/>
    <property type="project" value="InterPro"/>
</dbReference>
<dbReference type="EMBL" id="CZBU01000001">
    <property type="protein sequence ID" value="CUQ75290.1"/>
    <property type="molecule type" value="Genomic_DNA"/>
</dbReference>
<accession>A0A174YX77</accession>
<dbReference type="Pfam" id="PF01381">
    <property type="entry name" value="HTH_3"/>
    <property type="match status" value="1"/>
</dbReference>
<dbReference type="AlphaFoldDB" id="A0A174YX77"/>
<sequence>MKTISDRIFELLKEKGMSQKEFSLRTGIAESSISDWKKKRTNPVSDKILIICEVLEVTPYDLLSGAEHTGNRSRTNDTYVISKGTDIGVLVESYQQLSTEQQKRLMGYLDAIKE</sequence>
<dbReference type="Proteomes" id="UP000095621">
    <property type="component" value="Unassembled WGS sequence"/>
</dbReference>
<proteinExistence type="predicted"/>
<dbReference type="SUPFAM" id="SSF47413">
    <property type="entry name" value="lambda repressor-like DNA-binding domains"/>
    <property type="match status" value="1"/>
</dbReference>
<evidence type="ECO:0000313" key="3">
    <source>
        <dbReference type="Proteomes" id="UP000095621"/>
    </source>
</evidence>
<dbReference type="OrthoDB" id="2062347at2"/>
<evidence type="ECO:0000259" key="1">
    <source>
        <dbReference type="PROSITE" id="PS50943"/>
    </source>
</evidence>
<dbReference type="SMART" id="SM00530">
    <property type="entry name" value="HTH_XRE"/>
    <property type="match status" value="1"/>
</dbReference>
<dbReference type="InterPro" id="IPR001387">
    <property type="entry name" value="Cro/C1-type_HTH"/>
</dbReference>
<dbReference type="Gene3D" id="1.10.260.40">
    <property type="entry name" value="lambda repressor-like DNA-binding domains"/>
    <property type="match status" value="1"/>
</dbReference>
<dbReference type="PROSITE" id="PS50943">
    <property type="entry name" value="HTH_CROC1"/>
    <property type="match status" value="1"/>
</dbReference>
<protein>
    <submittedName>
        <fullName evidence="2">Transcriptional repressor DicA</fullName>
    </submittedName>
</protein>
<dbReference type="InterPro" id="IPR010982">
    <property type="entry name" value="Lambda_DNA-bd_dom_sf"/>
</dbReference>
<reference evidence="2 3" key="1">
    <citation type="submission" date="2015-09" db="EMBL/GenBank/DDBJ databases">
        <authorList>
            <consortium name="Pathogen Informatics"/>
        </authorList>
    </citation>
    <scope>NUCLEOTIDE SEQUENCE [LARGE SCALE GENOMIC DNA]</scope>
    <source>
        <strain evidence="2 3">2789STDY5834875</strain>
    </source>
</reference>
<organism evidence="2 3">
    <name type="scientific">Lachnospira eligens</name>
    <dbReference type="NCBI Taxonomy" id="39485"/>
    <lineage>
        <taxon>Bacteria</taxon>
        <taxon>Bacillati</taxon>
        <taxon>Bacillota</taxon>
        <taxon>Clostridia</taxon>
        <taxon>Lachnospirales</taxon>
        <taxon>Lachnospiraceae</taxon>
        <taxon>Lachnospira</taxon>
    </lineage>
</organism>
<feature type="domain" description="HTH cro/C1-type" evidence="1">
    <location>
        <begin position="10"/>
        <end position="62"/>
    </location>
</feature>
<name>A0A174YX77_9FIRM</name>
<dbReference type="RefSeq" id="WP_055214320.1">
    <property type="nucleotide sequence ID" value="NZ_CZBU01000001.1"/>
</dbReference>
<gene>
    <name evidence="2" type="ORF">ERS852490_00427</name>
</gene>
<evidence type="ECO:0000313" key="2">
    <source>
        <dbReference type="EMBL" id="CUQ75290.1"/>
    </source>
</evidence>
<dbReference type="CDD" id="cd00093">
    <property type="entry name" value="HTH_XRE"/>
    <property type="match status" value="1"/>
</dbReference>